<dbReference type="GO" id="GO:0005886">
    <property type="term" value="C:plasma membrane"/>
    <property type="evidence" value="ECO:0007669"/>
    <property type="project" value="UniProtKB-SubCell"/>
</dbReference>
<keyword evidence="1" id="KW-0812">Transmembrane</keyword>
<dbReference type="AlphaFoldDB" id="A0A2A9DZF8"/>
<keyword evidence="3" id="KW-1185">Reference proteome</keyword>
<reference evidence="2 3" key="1">
    <citation type="submission" date="2017-10" db="EMBL/GenBank/DDBJ databases">
        <title>Sequencing the genomes of 1000 actinobacteria strains.</title>
        <authorList>
            <person name="Klenk H.-P."/>
        </authorList>
    </citation>
    <scope>NUCLEOTIDE SEQUENCE [LARGE SCALE GENOMIC DNA]</scope>
    <source>
        <strain evidence="2 3">DSM 21798</strain>
    </source>
</reference>
<comment type="caution">
    <text evidence="1">Lacks conserved residue(s) required for the propagation of feature annotation.</text>
</comment>
<evidence type="ECO:0000313" key="2">
    <source>
        <dbReference type="EMBL" id="PFG32078.1"/>
    </source>
</evidence>
<organism evidence="2 3">
    <name type="scientific">Paramicrobacterium agarici</name>
    <dbReference type="NCBI Taxonomy" id="630514"/>
    <lineage>
        <taxon>Bacteria</taxon>
        <taxon>Bacillati</taxon>
        <taxon>Actinomycetota</taxon>
        <taxon>Actinomycetes</taxon>
        <taxon>Micrococcales</taxon>
        <taxon>Microbacteriaceae</taxon>
        <taxon>Paramicrobacterium</taxon>
    </lineage>
</organism>
<name>A0A2A9DZF8_9MICO</name>
<dbReference type="EMBL" id="PDJE01000001">
    <property type="protein sequence ID" value="PFG32078.1"/>
    <property type="molecule type" value="Genomic_DNA"/>
</dbReference>
<comment type="caution">
    <text evidence="2">The sequence shown here is derived from an EMBL/GenBank/DDBJ whole genome shotgun (WGS) entry which is preliminary data.</text>
</comment>
<feature type="transmembrane region" description="Helical" evidence="1">
    <location>
        <begin position="207"/>
        <end position="228"/>
    </location>
</feature>
<gene>
    <name evidence="2" type="ORF">ATJ78_3062</name>
</gene>
<comment type="similarity">
    <text evidence="1">Belongs to the SURF1 family.</text>
</comment>
<protein>
    <recommendedName>
        <fullName evidence="1">SURF1-like protein</fullName>
    </recommendedName>
</protein>
<keyword evidence="1" id="KW-0472">Membrane</keyword>
<sequence>MVMPRWIALLVLALAIAAAFAALGKWQLERAYRAAPTQQTAPTETVRPLTETVQPGSLLRTERVGQKVSVDGEFVPGDYLVITDRLNEGETGFWVAGHLVTEQGDALAVALGWTPSKQKADAVAQRLNDEQRASASVTGRALSAQFPELDEDAPFEITAMAPALFVNVWHEMAETDVYEIYVVSDTAPEGLETISSPPPAQKVEINWLNIFYAIEWVVFAGFAVFLWYRIVKDAWERDIEERELAQAATDAPNEKVN</sequence>
<accession>A0A2A9DZF8</accession>
<keyword evidence="1" id="KW-1003">Cell membrane</keyword>
<keyword evidence="1" id="KW-1133">Transmembrane helix</keyword>
<proteinExistence type="inferred from homology"/>
<dbReference type="InterPro" id="IPR002994">
    <property type="entry name" value="Surf1/Shy1"/>
</dbReference>
<dbReference type="PROSITE" id="PS50895">
    <property type="entry name" value="SURF1"/>
    <property type="match status" value="1"/>
</dbReference>
<dbReference type="Pfam" id="PF02104">
    <property type="entry name" value="SURF1"/>
    <property type="match status" value="1"/>
</dbReference>
<comment type="subcellular location">
    <subcellularLocation>
        <location evidence="1">Cell membrane</location>
        <topology evidence="1">Multi-pass membrane protein</topology>
    </subcellularLocation>
</comment>
<evidence type="ECO:0000256" key="1">
    <source>
        <dbReference type="RuleBase" id="RU363076"/>
    </source>
</evidence>
<evidence type="ECO:0000313" key="3">
    <source>
        <dbReference type="Proteomes" id="UP000221369"/>
    </source>
</evidence>
<dbReference type="Proteomes" id="UP000221369">
    <property type="component" value="Unassembled WGS sequence"/>
</dbReference>